<dbReference type="InterPro" id="IPR046863">
    <property type="entry name" value="MbnP-like_dom"/>
</dbReference>
<dbReference type="STRING" id="1914963.AWW67_16125"/>
<feature type="domain" description="Copper-binding protein MbnP-like" evidence="1">
    <location>
        <begin position="32"/>
        <end position="251"/>
    </location>
</feature>
<evidence type="ECO:0000259" key="1">
    <source>
        <dbReference type="Pfam" id="PF20243"/>
    </source>
</evidence>
<dbReference type="RefSeq" id="WP_062300176.1">
    <property type="nucleotide sequence ID" value="NZ_LRPB01000005.1"/>
</dbReference>
<comment type="caution">
    <text evidence="2">The sequence shown here is derived from an EMBL/GenBank/DDBJ whole genome shotgun (WGS) entry which is preliminary data.</text>
</comment>
<dbReference type="AlphaFoldDB" id="A0A150Y2L9"/>
<dbReference type="Proteomes" id="UP000075663">
    <property type="component" value="Unassembled WGS sequence"/>
</dbReference>
<dbReference type="Pfam" id="PF20243">
    <property type="entry name" value="MbnP"/>
    <property type="match status" value="1"/>
</dbReference>
<name>A0A150Y2L9_9BACT</name>
<organism evidence="2 3">
    <name type="scientific">Roseivirga seohaensis</name>
    <dbReference type="NCBI Taxonomy" id="1914963"/>
    <lineage>
        <taxon>Bacteria</taxon>
        <taxon>Pseudomonadati</taxon>
        <taxon>Bacteroidota</taxon>
        <taxon>Cytophagia</taxon>
        <taxon>Cytophagales</taxon>
        <taxon>Roseivirgaceae</taxon>
        <taxon>Roseivirga</taxon>
    </lineage>
</organism>
<dbReference type="EMBL" id="LRPB01000005">
    <property type="protein sequence ID" value="KYG85237.1"/>
    <property type="molecule type" value="Genomic_DNA"/>
</dbReference>
<reference evidence="2 3" key="1">
    <citation type="submission" date="2016-01" db="EMBL/GenBank/DDBJ databases">
        <title>Genome sequencing of Roseivirga seohaensis SW-152.</title>
        <authorList>
            <person name="Selvaratnam C."/>
            <person name="Thevarajoo S."/>
            <person name="Goh K.M."/>
            <person name="Ee R."/>
            <person name="Chan K.-G."/>
            <person name="Chong C.S."/>
        </authorList>
    </citation>
    <scope>NUCLEOTIDE SEQUENCE [LARGE SCALE GENOMIC DNA]</scope>
    <source>
        <strain evidence="2 3">SW-152</strain>
    </source>
</reference>
<dbReference type="PROSITE" id="PS51257">
    <property type="entry name" value="PROKAR_LIPOPROTEIN"/>
    <property type="match status" value="1"/>
</dbReference>
<accession>A0A150Y2L9</accession>
<sequence length="273" mass="29653">MNKIKYILLVSIFALTMSCGEDDTPQAERFGEFVVEFDNIVGTKQMSLKTAGSTDYNFENNQGQNFNLSTFRYYISKIKLSGPNGEVYEDEMKVDANAANVKGYYLIQESEPSSSEISLNNVPYGEYDKIIFTVGIEEDGVVEGAAGGVLDPAEGAWFWNWNSGYIGFGIEGASSASGDANKGFSIHIGGWKDIAPAAGETQRFFNNVKTITLNLGVNAKVSATQKPQAHIVTDALKVLGDINFQDTYGVHSPLAGKPFAENITTAFAVDHVH</sequence>
<proteinExistence type="predicted"/>
<evidence type="ECO:0000313" key="3">
    <source>
        <dbReference type="Proteomes" id="UP000075663"/>
    </source>
</evidence>
<evidence type="ECO:0000313" key="2">
    <source>
        <dbReference type="EMBL" id="KYG85237.1"/>
    </source>
</evidence>
<protein>
    <recommendedName>
        <fullName evidence="1">Copper-binding protein MbnP-like domain-containing protein</fullName>
    </recommendedName>
</protein>
<gene>
    <name evidence="2" type="ORF">AWW67_16125</name>
</gene>